<dbReference type="PROSITE" id="PS00150">
    <property type="entry name" value="ACYLPHOSPHATASE_1"/>
    <property type="match status" value="1"/>
</dbReference>
<evidence type="ECO:0000256" key="4">
    <source>
        <dbReference type="ARBA" id="ARBA00047645"/>
    </source>
</evidence>
<proteinExistence type="inferred from homology"/>
<evidence type="ECO:0000256" key="2">
    <source>
        <dbReference type="ARBA" id="ARBA00012150"/>
    </source>
</evidence>
<accession>A0AAV7JMT6</accession>
<evidence type="ECO:0000256" key="6">
    <source>
        <dbReference type="RuleBase" id="RU004168"/>
    </source>
</evidence>
<dbReference type="Gene3D" id="3.30.70.100">
    <property type="match status" value="1"/>
</dbReference>
<dbReference type="PRINTS" id="PR00112">
    <property type="entry name" value="ACYLPHPHTASE"/>
</dbReference>
<dbReference type="Proteomes" id="UP001165289">
    <property type="component" value="Unassembled WGS sequence"/>
</dbReference>
<evidence type="ECO:0000313" key="8">
    <source>
        <dbReference type="EMBL" id="KAI6649721.1"/>
    </source>
</evidence>
<dbReference type="EMBL" id="JAKMXF010000318">
    <property type="protein sequence ID" value="KAI6649721.1"/>
    <property type="molecule type" value="Genomic_DNA"/>
</dbReference>
<dbReference type="InterPro" id="IPR017968">
    <property type="entry name" value="Acylphosphatase_CS"/>
</dbReference>
<dbReference type="AlphaFoldDB" id="A0AAV7JMT6"/>
<dbReference type="InterPro" id="IPR020456">
    <property type="entry name" value="Acylphosphatase"/>
</dbReference>
<dbReference type="PROSITE" id="PS51160">
    <property type="entry name" value="ACYLPHOSPHATASE_3"/>
    <property type="match status" value="1"/>
</dbReference>
<evidence type="ECO:0000256" key="1">
    <source>
        <dbReference type="ARBA" id="ARBA00005614"/>
    </source>
</evidence>
<organism evidence="8 9">
    <name type="scientific">Oopsacas minuta</name>
    <dbReference type="NCBI Taxonomy" id="111878"/>
    <lineage>
        <taxon>Eukaryota</taxon>
        <taxon>Metazoa</taxon>
        <taxon>Porifera</taxon>
        <taxon>Hexactinellida</taxon>
        <taxon>Hexasterophora</taxon>
        <taxon>Lyssacinosida</taxon>
        <taxon>Leucopsacidae</taxon>
        <taxon>Oopsacas</taxon>
    </lineage>
</organism>
<evidence type="ECO:0000256" key="3">
    <source>
        <dbReference type="ARBA" id="ARBA00022801"/>
    </source>
</evidence>
<dbReference type="InterPro" id="IPR018247">
    <property type="entry name" value="EF_Hand_1_Ca_BS"/>
</dbReference>
<feature type="domain" description="Acylphosphatase-like" evidence="7">
    <location>
        <begin position="10"/>
        <end position="101"/>
    </location>
</feature>
<evidence type="ECO:0000259" key="7">
    <source>
        <dbReference type="PROSITE" id="PS51160"/>
    </source>
</evidence>
<dbReference type="SUPFAM" id="SSF54975">
    <property type="entry name" value="Acylphosphatase/BLUF domain-like"/>
    <property type="match status" value="1"/>
</dbReference>
<dbReference type="PANTHER" id="PTHR10029:SF3">
    <property type="entry name" value="ACYLPHOSPHATASE-RELATED"/>
    <property type="match status" value="1"/>
</dbReference>
<evidence type="ECO:0000256" key="5">
    <source>
        <dbReference type="PROSITE-ProRule" id="PRU00520"/>
    </source>
</evidence>
<feature type="active site" evidence="5">
    <location>
        <position position="43"/>
    </location>
</feature>
<dbReference type="GO" id="GO:0003998">
    <property type="term" value="F:acylphosphatase activity"/>
    <property type="evidence" value="ECO:0007669"/>
    <property type="project" value="UniProtKB-EC"/>
</dbReference>
<dbReference type="InterPro" id="IPR001792">
    <property type="entry name" value="Acylphosphatase-like_dom"/>
</dbReference>
<dbReference type="FunFam" id="3.30.70.100:FF:000011">
    <property type="entry name" value="Acylphosphatase"/>
    <property type="match status" value="1"/>
</dbReference>
<name>A0AAV7JMT6_9METZ</name>
<sequence length="105" mass="11997">MATHQIILKSVEFEVFGRVQGVFFRKNTIEKAKALGLVGWVRNHCVRKSVQGCAQGQIEPLEELKEWLTKVGSPNSRISSCDFNNEKEISVLEFKDFTRYKTCST</sequence>
<comment type="similarity">
    <text evidence="1 6">Belongs to the acylphosphatase family.</text>
</comment>
<dbReference type="EC" id="3.6.1.7" evidence="2 5"/>
<feature type="active site" evidence="5">
    <location>
        <position position="25"/>
    </location>
</feature>
<comment type="caution">
    <text evidence="8">The sequence shown here is derived from an EMBL/GenBank/DDBJ whole genome shotgun (WGS) entry which is preliminary data.</text>
</comment>
<protein>
    <recommendedName>
        <fullName evidence="2 5">acylphosphatase</fullName>
        <ecNumber evidence="2 5">3.6.1.7</ecNumber>
    </recommendedName>
</protein>
<dbReference type="PANTHER" id="PTHR10029">
    <property type="entry name" value="ACYLPHOSPHATASE"/>
    <property type="match status" value="1"/>
</dbReference>
<keyword evidence="3 5" id="KW-0378">Hydrolase</keyword>
<comment type="catalytic activity">
    <reaction evidence="4 5">
        <text>an acyl phosphate + H2O = a carboxylate + phosphate + H(+)</text>
        <dbReference type="Rhea" id="RHEA:14965"/>
        <dbReference type="ChEBI" id="CHEBI:15377"/>
        <dbReference type="ChEBI" id="CHEBI:15378"/>
        <dbReference type="ChEBI" id="CHEBI:29067"/>
        <dbReference type="ChEBI" id="CHEBI:43474"/>
        <dbReference type="ChEBI" id="CHEBI:59918"/>
        <dbReference type="EC" id="3.6.1.7"/>
    </reaction>
</comment>
<reference evidence="8 9" key="1">
    <citation type="journal article" date="2023" name="BMC Biol.">
        <title>The compact genome of the sponge Oopsacas minuta (Hexactinellida) is lacking key metazoan core genes.</title>
        <authorList>
            <person name="Santini S."/>
            <person name="Schenkelaars Q."/>
            <person name="Jourda C."/>
            <person name="Duchesne M."/>
            <person name="Belahbib H."/>
            <person name="Rocher C."/>
            <person name="Selva M."/>
            <person name="Riesgo A."/>
            <person name="Vervoort M."/>
            <person name="Leys S.P."/>
            <person name="Kodjabachian L."/>
            <person name="Le Bivic A."/>
            <person name="Borchiellini C."/>
            <person name="Claverie J.M."/>
            <person name="Renard E."/>
        </authorList>
    </citation>
    <scope>NUCLEOTIDE SEQUENCE [LARGE SCALE GENOMIC DNA]</scope>
    <source>
        <strain evidence="8">SPO-2</strain>
    </source>
</reference>
<keyword evidence="9" id="KW-1185">Reference proteome</keyword>
<dbReference type="PROSITE" id="PS00018">
    <property type="entry name" value="EF_HAND_1"/>
    <property type="match status" value="1"/>
</dbReference>
<gene>
    <name evidence="8" type="ORF">LOD99_6511</name>
</gene>
<dbReference type="Pfam" id="PF00708">
    <property type="entry name" value="Acylphosphatase"/>
    <property type="match status" value="1"/>
</dbReference>
<dbReference type="InterPro" id="IPR036046">
    <property type="entry name" value="Acylphosphatase-like_dom_sf"/>
</dbReference>
<evidence type="ECO:0000313" key="9">
    <source>
        <dbReference type="Proteomes" id="UP001165289"/>
    </source>
</evidence>